<keyword evidence="3" id="KW-1185">Reference proteome</keyword>
<feature type="compositionally biased region" description="Basic residues" evidence="1">
    <location>
        <begin position="72"/>
        <end position="90"/>
    </location>
</feature>
<dbReference type="RefSeq" id="XP_037167708.1">
    <property type="nucleotide sequence ID" value="XM_037305300.1"/>
</dbReference>
<dbReference type="AlphaFoldDB" id="A0A8H6L7D3"/>
<protein>
    <submittedName>
        <fullName evidence="2">Uncharacterized protein</fullName>
    </submittedName>
</protein>
<gene>
    <name evidence="2" type="ORF">HO173_003373</name>
</gene>
<evidence type="ECO:0000313" key="3">
    <source>
        <dbReference type="Proteomes" id="UP000578531"/>
    </source>
</evidence>
<name>A0A8H6L7D3_9LECA</name>
<sequence length="137" mass="15431">MASSGRISAKEWERGSDWEVGPVSTRLEIHVVAGLGWAGLGCAVGREEGKEVHTSYFHASSTFPQRCLFCSSRKRRHKRPTSKQSRKRNHPNPVRQTPSTILPPQILVKRVECRARDAASSFRLGISPDEEYTADEW</sequence>
<dbReference type="Proteomes" id="UP000578531">
    <property type="component" value="Unassembled WGS sequence"/>
</dbReference>
<proteinExistence type="predicted"/>
<evidence type="ECO:0000313" key="2">
    <source>
        <dbReference type="EMBL" id="KAF6238406.1"/>
    </source>
</evidence>
<accession>A0A8H6L7D3</accession>
<evidence type="ECO:0000256" key="1">
    <source>
        <dbReference type="SAM" id="MobiDB-lite"/>
    </source>
</evidence>
<dbReference type="GeneID" id="59285041"/>
<comment type="caution">
    <text evidence="2">The sequence shown here is derived from an EMBL/GenBank/DDBJ whole genome shotgun (WGS) entry which is preliminary data.</text>
</comment>
<organism evidence="2 3">
    <name type="scientific">Letharia columbiana</name>
    <dbReference type="NCBI Taxonomy" id="112416"/>
    <lineage>
        <taxon>Eukaryota</taxon>
        <taxon>Fungi</taxon>
        <taxon>Dikarya</taxon>
        <taxon>Ascomycota</taxon>
        <taxon>Pezizomycotina</taxon>
        <taxon>Lecanoromycetes</taxon>
        <taxon>OSLEUM clade</taxon>
        <taxon>Lecanoromycetidae</taxon>
        <taxon>Lecanorales</taxon>
        <taxon>Lecanorineae</taxon>
        <taxon>Parmeliaceae</taxon>
        <taxon>Letharia</taxon>
    </lineage>
</organism>
<reference evidence="2 3" key="1">
    <citation type="journal article" date="2020" name="Genomics">
        <title>Complete, high-quality genomes from long-read metagenomic sequencing of two wolf lichen thalli reveals enigmatic genome architecture.</title>
        <authorList>
            <person name="McKenzie S.K."/>
            <person name="Walston R.F."/>
            <person name="Allen J.L."/>
        </authorList>
    </citation>
    <scope>NUCLEOTIDE SEQUENCE [LARGE SCALE GENOMIC DNA]</scope>
    <source>
        <strain evidence="2">WasteWater2</strain>
    </source>
</reference>
<dbReference type="EMBL" id="JACCJC010000009">
    <property type="protein sequence ID" value="KAF6238406.1"/>
    <property type="molecule type" value="Genomic_DNA"/>
</dbReference>
<feature type="region of interest" description="Disordered" evidence="1">
    <location>
        <begin position="71"/>
        <end position="103"/>
    </location>
</feature>